<evidence type="ECO:0000259" key="10">
    <source>
        <dbReference type="Pfam" id="PF01555"/>
    </source>
</evidence>
<evidence type="ECO:0000256" key="5">
    <source>
        <dbReference type="ARBA" id="ARBA00022747"/>
    </source>
</evidence>
<keyword evidence="6" id="KW-0238">DNA-binding</keyword>
<name>A0ABS1CDU9_9GAMM</name>
<gene>
    <name evidence="11" type="ORF">CKO31_04705</name>
</gene>
<dbReference type="InterPro" id="IPR002941">
    <property type="entry name" value="DNA_methylase_N4/N6"/>
</dbReference>
<keyword evidence="2" id="KW-0489">Methyltransferase</keyword>
<dbReference type="InterPro" id="IPR001091">
    <property type="entry name" value="RM_Methyltransferase"/>
</dbReference>
<keyword evidence="3" id="KW-0808">Transferase</keyword>
<keyword evidence="4" id="KW-0949">S-adenosyl-L-methionine</keyword>
<evidence type="ECO:0000313" key="11">
    <source>
        <dbReference type="EMBL" id="MBK1630050.1"/>
    </source>
</evidence>
<dbReference type="EC" id="2.1.1.-" evidence="8"/>
<dbReference type="InterPro" id="IPR017985">
    <property type="entry name" value="MeTrfase_CN4_CS"/>
</dbReference>
<accession>A0ABS1CDU9</accession>
<comment type="similarity">
    <text evidence="1">Belongs to the N(4)/N(6)-methyltransferase family. N(4) subfamily.</text>
</comment>
<evidence type="ECO:0000256" key="3">
    <source>
        <dbReference type="ARBA" id="ARBA00022679"/>
    </source>
</evidence>
<evidence type="ECO:0000256" key="8">
    <source>
        <dbReference type="RuleBase" id="RU362026"/>
    </source>
</evidence>
<keyword evidence="12" id="KW-1185">Reference proteome</keyword>
<comment type="caution">
    <text evidence="11">The sequence shown here is derived from an EMBL/GenBank/DDBJ whole genome shotgun (WGS) entry which is preliminary data.</text>
</comment>
<dbReference type="Gene3D" id="3.40.50.150">
    <property type="entry name" value="Vaccinia Virus protein VP39"/>
    <property type="match status" value="1"/>
</dbReference>
<dbReference type="PROSITE" id="PS00093">
    <property type="entry name" value="N4_MTASE"/>
    <property type="match status" value="1"/>
</dbReference>
<evidence type="ECO:0000256" key="7">
    <source>
        <dbReference type="ARBA" id="ARBA00049120"/>
    </source>
</evidence>
<comment type="catalytic activity">
    <reaction evidence="7">
        <text>a 2'-deoxycytidine in DNA + S-adenosyl-L-methionine = an N(4)-methyl-2'-deoxycytidine in DNA + S-adenosyl-L-homocysteine + H(+)</text>
        <dbReference type="Rhea" id="RHEA:16857"/>
        <dbReference type="Rhea" id="RHEA-COMP:11369"/>
        <dbReference type="Rhea" id="RHEA-COMP:13674"/>
        <dbReference type="ChEBI" id="CHEBI:15378"/>
        <dbReference type="ChEBI" id="CHEBI:57856"/>
        <dbReference type="ChEBI" id="CHEBI:59789"/>
        <dbReference type="ChEBI" id="CHEBI:85452"/>
        <dbReference type="ChEBI" id="CHEBI:137933"/>
        <dbReference type="EC" id="2.1.1.113"/>
    </reaction>
</comment>
<dbReference type="PRINTS" id="PR00508">
    <property type="entry name" value="S21N4MTFRASE"/>
</dbReference>
<proteinExistence type="inferred from homology"/>
<protein>
    <recommendedName>
        <fullName evidence="8">Methyltransferase</fullName>
        <ecNumber evidence="8">2.1.1.-</ecNumber>
    </recommendedName>
</protein>
<keyword evidence="5" id="KW-0680">Restriction system</keyword>
<dbReference type="Pfam" id="PF01555">
    <property type="entry name" value="N6_N4_Mtase"/>
    <property type="match status" value="1"/>
</dbReference>
<feature type="region of interest" description="Disordered" evidence="9">
    <location>
        <begin position="98"/>
        <end position="123"/>
    </location>
</feature>
<reference evidence="11 12" key="1">
    <citation type="journal article" date="2020" name="Microorganisms">
        <title>Osmotic Adaptation and Compatible Solute Biosynthesis of Phototrophic Bacteria as Revealed from Genome Analyses.</title>
        <authorList>
            <person name="Imhoff J.F."/>
            <person name="Rahn T."/>
            <person name="Kunzel S."/>
            <person name="Keller A."/>
            <person name="Neulinger S.C."/>
        </authorList>
    </citation>
    <scope>NUCLEOTIDE SEQUENCE [LARGE SCALE GENOMIC DNA]</scope>
    <source>
        <strain evidence="11 12">DSM 6210</strain>
    </source>
</reference>
<dbReference type="InterPro" id="IPR029063">
    <property type="entry name" value="SAM-dependent_MTases_sf"/>
</dbReference>
<dbReference type="SUPFAM" id="SSF53335">
    <property type="entry name" value="S-adenosyl-L-methionine-dependent methyltransferases"/>
    <property type="match status" value="1"/>
</dbReference>
<feature type="domain" description="DNA methylase N-4/N-6" evidence="10">
    <location>
        <begin position="36"/>
        <end position="272"/>
    </location>
</feature>
<evidence type="ECO:0000256" key="2">
    <source>
        <dbReference type="ARBA" id="ARBA00022603"/>
    </source>
</evidence>
<evidence type="ECO:0000256" key="9">
    <source>
        <dbReference type="SAM" id="MobiDB-lite"/>
    </source>
</evidence>
<evidence type="ECO:0000256" key="6">
    <source>
        <dbReference type="ARBA" id="ARBA00023125"/>
    </source>
</evidence>
<evidence type="ECO:0000256" key="4">
    <source>
        <dbReference type="ARBA" id="ARBA00022691"/>
    </source>
</evidence>
<organism evidence="11 12">
    <name type="scientific">Thiohalocapsa halophila</name>
    <dbReference type="NCBI Taxonomy" id="69359"/>
    <lineage>
        <taxon>Bacteria</taxon>
        <taxon>Pseudomonadati</taxon>
        <taxon>Pseudomonadota</taxon>
        <taxon>Gammaproteobacteria</taxon>
        <taxon>Chromatiales</taxon>
        <taxon>Chromatiaceae</taxon>
        <taxon>Thiohalocapsa</taxon>
    </lineage>
</organism>
<sequence>MDIPSPIPQHYCPGASTVLSGDCVKCLQMLPRNFFQTIVTSPPYWGFRDYGDPGQIGAELTPENYIERLVDVFAKARQTLRPDGTLWVNLGDGYTSGNRKYRTPDNRYPTRASHTRPRTPTGLKPKDLLGLPWRLALALQDDGWYLRADVVWDKPNALPESVKDRPSRTHEYVFLLSRAERYKYNSMAARQSGSRVATRNLRSVWTIPTRPIDATHHATFPVDLASRCILASTDVNDFVLDPFFGIGTTGSAAHAHTRKFLGIELNPKYVASFAARVRDAIPGIQYSTL</sequence>
<dbReference type="EMBL" id="NRRV01000007">
    <property type="protein sequence ID" value="MBK1630050.1"/>
    <property type="molecule type" value="Genomic_DNA"/>
</dbReference>
<dbReference type="Proteomes" id="UP000748752">
    <property type="component" value="Unassembled WGS sequence"/>
</dbReference>
<evidence type="ECO:0000313" key="12">
    <source>
        <dbReference type="Proteomes" id="UP000748752"/>
    </source>
</evidence>
<evidence type="ECO:0000256" key="1">
    <source>
        <dbReference type="ARBA" id="ARBA00010203"/>
    </source>
</evidence>